<dbReference type="InterPro" id="IPR053178">
    <property type="entry name" value="Osmoadaptation_assoc"/>
</dbReference>
<sequence>MVGRGGRSKACFTCRRRRLKCDETKPECVRCQRSELECTGYPKGLEFIDDNPVYRPRKRSQPRKDALLHMAGPKPSLSILGDDLYFAFMNQELQDGNAFLDDRWPGFDAIRMPDCLPRRCMKSFAASFFGRRVNVKQAQREGMNLYVRSLRELNEHLSRPGAFSAGHTVLSIAILTMCEYLTATSGTGWIQHMLGMAEYFRLQGFEIFKEPYTMWTFQTDRFSMILAAVAARSPTCLASEEWKTIPWILSRTPKNPVGYLIDIASELPALYLKFIRYLKTTDAGAKAELNISLETDFMDLLQRMRDWHTKWEREVKPQVEEVPLSKGEQQKFGFASKLAFDSIADTGYTFVLYNTTVIILLELWKTLRKAQMTLSTSLSGGIEEDIRRLPDLPTDKLKGHLNDELPRIPSSSLVYQARRAALDICRTLPLYLMPSGSWTHGIQMIIPIRMALIVFRQDGGGPQVSWLEDCMQQIGRSQRGWEIGRYAMQGYGYS</sequence>
<gene>
    <name evidence="6" type="ORF">PV07_09598</name>
</gene>
<dbReference type="Gene3D" id="4.10.240.10">
    <property type="entry name" value="Zn(2)-C6 fungal-type DNA-binding domain"/>
    <property type="match status" value="1"/>
</dbReference>
<dbReference type="InterPro" id="IPR001138">
    <property type="entry name" value="Zn2Cys6_DnaBD"/>
</dbReference>
<protein>
    <recommendedName>
        <fullName evidence="5">Zn(2)-C6 fungal-type domain-containing protein</fullName>
    </recommendedName>
</protein>
<dbReference type="Pfam" id="PF00172">
    <property type="entry name" value="Zn_clus"/>
    <property type="match status" value="1"/>
</dbReference>
<dbReference type="GO" id="GO:0003677">
    <property type="term" value="F:DNA binding"/>
    <property type="evidence" value="ECO:0007669"/>
    <property type="project" value="UniProtKB-KW"/>
</dbReference>
<dbReference type="CDD" id="cd00067">
    <property type="entry name" value="GAL4"/>
    <property type="match status" value="1"/>
</dbReference>
<evidence type="ECO:0000313" key="6">
    <source>
        <dbReference type="EMBL" id="KIW26508.1"/>
    </source>
</evidence>
<feature type="domain" description="Zn(2)-C6 fungal-type" evidence="5">
    <location>
        <begin position="10"/>
        <end position="39"/>
    </location>
</feature>
<dbReference type="SMART" id="SM00066">
    <property type="entry name" value="GAL4"/>
    <property type="match status" value="1"/>
</dbReference>
<dbReference type="GeneID" id="27348792"/>
<keyword evidence="4" id="KW-0539">Nucleus</keyword>
<keyword evidence="1" id="KW-0805">Transcription regulation</keyword>
<dbReference type="PANTHER" id="PTHR38111:SF2">
    <property type="entry name" value="FINGER DOMAIN PROTEIN, PUTATIVE (AFU_ORTHOLOGUE AFUA_1G01560)-RELATED"/>
    <property type="match status" value="1"/>
</dbReference>
<dbReference type="HOGENOM" id="CLU_021599_5_2_1"/>
<evidence type="ECO:0000256" key="1">
    <source>
        <dbReference type="ARBA" id="ARBA00023015"/>
    </source>
</evidence>
<keyword evidence="7" id="KW-1185">Reference proteome</keyword>
<dbReference type="GO" id="GO:0000981">
    <property type="term" value="F:DNA-binding transcription factor activity, RNA polymerase II-specific"/>
    <property type="evidence" value="ECO:0007669"/>
    <property type="project" value="InterPro"/>
</dbReference>
<organism evidence="6 7">
    <name type="scientific">Cladophialophora immunda</name>
    <dbReference type="NCBI Taxonomy" id="569365"/>
    <lineage>
        <taxon>Eukaryota</taxon>
        <taxon>Fungi</taxon>
        <taxon>Dikarya</taxon>
        <taxon>Ascomycota</taxon>
        <taxon>Pezizomycotina</taxon>
        <taxon>Eurotiomycetes</taxon>
        <taxon>Chaetothyriomycetidae</taxon>
        <taxon>Chaetothyriales</taxon>
        <taxon>Herpotrichiellaceae</taxon>
        <taxon>Cladophialophora</taxon>
    </lineage>
</organism>
<reference evidence="6 7" key="1">
    <citation type="submission" date="2015-01" db="EMBL/GenBank/DDBJ databases">
        <title>The Genome Sequence of Cladophialophora immunda CBS83496.</title>
        <authorList>
            <consortium name="The Broad Institute Genomics Platform"/>
            <person name="Cuomo C."/>
            <person name="de Hoog S."/>
            <person name="Gorbushina A."/>
            <person name="Stielow B."/>
            <person name="Teixiera M."/>
            <person name="Abouelleil A."/>
            <person name="Chapman S.B."/>
            <person name="Priest M."/>
            <person name="Young S.K."/>
            <person name="Wortman J."/>
            <person name="Nusbaum C."/>
            <person name="Birren B."/>
        </authorList>
    </citation>
    <scope>NUCLEOTIDE SEQUENCE [LARGE SCALE GENOMIC DNA]</scope>
    <source>
        <strain evidence="6 7">CBS 83496</strain>
    </source>
</reference>
<evidence type="ECO:0000313" key="7">
    <source>
        <dbReference type="Proteomes" id="UP000054466"/>
    </source>
</evidence>
<dbReference type="PANTHER" id="PTHR38111">
    <property type="entry name" value="ZN(2)-C6 FUNGAL-TYPE DOMAIN-CONTAINING PROTEIN-RELATED"/>
    <property type="match status" value="1"/>
</dbReference>
<dbReference type="PROSITE" id="PS50048">
    <property type="entry name" value="ZN2_CY6_FUNGAL_2"/>
    <property type="match status" value="1"/>
</dbReference>
<evidence type="ECO:0000256" key="4">
    <source>
        <dbReference type="ARBA" id="ARBA00023242"/>
    </source>
</evidence>
<proteinExistence type="predicted"/>
<dbReference type="GO" id="GO:0008270">
    <property type="term" value="F:zinc ion binding"/>
    <property type="evidence" value="ECO:0007669"/>
    <property type="project" value="InterPro"/>
</dbReference>
<keyword evidence="3" id="KW-0804">Transcription</keyword>
<dbReference type="OrthoDB" id="3525185at2759"/>
<dbReference type="Proteomes" id="UP000054466">
    <property type="component" value="Unassembled WGS sequence"/>
</dbReference>
<dbReference type="PROSITE" id="PS00463">
    <property type="entry name" value="ZN2_CY6_FUNGAL_1"/>
    <property type="match status" value="1"/>
</dbReference>
<dbReference type="RefSeq" id="XP_016246724.1">
    <property type="nucleotide sequence ID" value="XM_016396868.1"/>
</dbReference>
<evidence type="ECO:0000259" key="5">
    <source>
        <dbReference type="PROSITE" id="PS50048"/>
    </source>
</evidence>
<name>A0A0D2C5X5_9EURO</name>
<dbReference type="InterPro" id="IPR036864">
    <property type="entry name" value="Zn2-C6_fun-type_DNA-bd_sf"/>
</dbReference>
<keyword evidence="2" id="KW-0238">DNA-binding</keyword>
<evidence type="ECO:0000256" key="3">
    <source>
        <dbReference type="ARBA" id="ARBA00023163"/>
    </source>
</evidence>
<dbReference type="SUPFAM" id="SSF57701">
    <property type="entry name" value="Zn2/Cys6 DNA-binding domain"/>
    <property type="match status" value="1"/>
</dbReference>
<dbReference type="AlphaFoldDB" id="A0A0D2C5X5"/>
<dbReference type="VEuPathDB" id="FungiDB:PV07_09598"/>
<accession>A0A0D2C5X5</accession>
<evidence type="ECO:0000256" key="2">
    <source>
        <dbReference type="ARBA" id="ARBA00023125"/>
    </source>
</evidence>
<dbReference type="STRING" id="569365.A0A0D2C5X5"/>
<dbReference type="EMBL" id="KN847044">
    <property type="protein sequence ID" value="KIW26508.1"/>
    <property type="molecule type" value="Genomic_DNA"/>
</dbReference>